<evidence type="ECO:0000313" key="3">
    <source>
        <dbReference type="Proteomes" id="UP000051155"/>
    </source>
</evidence>
<dbReference type="Pfam" id="PF04014">
    <property type="entry name" value="MazE_antitoxin"/>
    <property type="match status" value="1"/>
</dbReference>
<accession>A0A0R1PYQ7</accession>
<name>A0A0R1PYQ7_9LACO</name>
<reference evidence="2 3" key="1">
    <citation type="journal article" date="2015" name="Genome Announc.">
        <title>Expanding the biotechnology potential of lactobacilli through comparative genomics of 213 strains and associated genera.</title>
        <authorList>
            <person name="Sun Z."/>
            <person name="Harris H.M."/>
            <person name="McCann A."/>
            <person name="Guo C."/>
            <person name="Argimon S."/>
            <person name="Zhang W."/>
            <person name="Yang X."/>
            <person name="Jeffery I.B."/>
            <person name="Cooney J.C."/>
            <person name="Kagawa T.F."/>
            <person name="Liu W."/>
            <person name="Song Y."/>
            <person name="Salvetti E."/>
            <person name="Wrobel A."/>
            <person name="Rasinkangas P."/>
            <person name="Parkhill J."/>
            <person name="Rea M.C."/>
            <person name="O'Sullivan O."/>
            <person name="Ritari J."/>
            <person name="Douillard F.P."/>
            <person name="Paul Ross R."/>
            <person name="Yang R."/>
            <person name="Briner A.E."/>
            <person name="Felis G.E."/>
            <person name="de Vos W.M."/>
            <person name="Barrangou R."/>
            <person name="Klaenhammer T.R."/>
            <person name="Caufield P.W."/>
            <person name="Cui Y."/>
            <person name="Zhang H."/>
            <person name="O'Toole P.W."/>
        </authorList>
    </citation>
    <scope>NUCLEOTIDE SEQUENCE [LARGE SCALE GENOMIC DNA]</scope>
    <source>
        <strain evidence="2 3">DSM 19971</strain>
    </source>
</reference>
<evidence type="ECO:0000259" key="1">
    <source>
        <dbReference type="Pfam" id="PF04014"/>
    </source>
</evidence>
<dbReference type="SUPFAM" id="SSF89447">
    <property type="entry name" value="AbrB/MazE/MraZ-like"/>
    <property type="match status" value="1"/>
</dbReference>
<dbReference type="InterPro" id="IPR007159">
    <property type="entry name" value="SpoVT-AbrB_dom"/>
</dbReference>
<dbReference type="AlphaFoldDB" id="A0A0R1PYQ7"/>
<feature type="domain" description="SpoVT-AbrB" evidence="1">
    <location>
        <begin position="12"/>
        <end position="50"/>
    </location>
</feature>
<sequence length="74" mass="8831">MNTENITKVHSKIKSKNQVTIPKIVREFLKIQSTNTIEWQIESNGKVTIVQNKPDFWQTIDKQKKVWKSRYNRS</sequence>
<protein>
    <recommendedName>
        <fullName evidence="1">SpoVT-AbrB domain-containing protein</fullName>
    </recommendedName>
</protein>
<dbReference type="GO" id="GO:0003677">
    <property type="term" value="F:DNA binding"/>
    <property type="evidence" value="ECO:0007669"/>
    <property type="project" value="InterPro"/>
</dbReference>
<organism evidence="2 3">
    <name type="scientific">Liquorilactobacillus uvarum DSM 19971</name>
    <dbReference type="NCBI Taxonomy" id="1423812"/>
    <lineage>
        <taxon>Bacteria</taxon>
        <taxon>Bacillati</taxon>
        <taxon>Bacillota</taxon>
        <taxon>Bacilli</taxon>
        <taxon>Lactobacillales</taxon>
        <taxon>Lactobacillaceae</taxon>
        <taxon>Liquorilactobacillus</taxon>
    </lineage>
</organism>
<gene>
    <name evidence="2" type="ORF">FD20_GL000278</name>
</gene>
<evidence type="ECO:0000313" key="2">
    <source>
        <dbReference type="EMBL" id="KRL37601.1"/>
    </source>
</evidence>
<dbReference type="EMBL" id="AZEG01000010">
    <property type="protein sequence ID" value="KRL37601.1"/>
    <property type="molecule type" value="Genomic_DNA"/>
</dbReference>
<comment type="caution">
    <text evidence="2">The sequence shown here is derived from an EMBL/GenBank/DDBJ whole genome shotgun (WGS) entry which is preliminary data.</text>
</comment>
<dbReference type="PATRIC" id="fig|1423812.3.peg.280"/>
<dbReference type="RefSeq" id="WP_235807724.1">
    <property type="nucleotide sequence ID" value="NZ_AZEG01000010.1"/>
</dbReference>
<proteinExistence type="predicted"/>
<dbReference type="InterPro" id="IPR037914">
    <property type="entry name" value="SpoVT-AbrB_sf"/>
</dbReference>
<dbReference type="Gene3D" id="2.10.260.10">
    <property type="match status" value="1"/>
</dbReference>
<keyword evidence="3" id="KW-1185">Reference proteome</keyword>
<dbReference type="Proteomes" id="UP000051155">
    <property type="component" value="Unassembled WGS sequence"/>
</dbReference>